<sequence>MEWDWSYQPAPPKGEGLHTRGRHQMETNRRGCCKQPVPCSQRKGITSQLFQKEKGCTHEGITMETNRRGCCKQPVPCPKERCYQPAFPKGKGLHTRGRHHGNESSWFILPYLTVLTYFILGEVEAMEGAWSYQPASPKGEGLHTRGRHQMETNRRGCCKQPVPCSQRKGITNQLFQKEKGCTHEGVTMETNRRGCCKQPTMPQRKGVTNQLFQKEKGCTHEGVTMETNRLEAMEGAWSFQPASPKGEGLHTRGRHQMETNRRECCKQPVPCSQRKGITSQLLVVGVVRNQFRAPQKSVDIS</sequence>
<accession>A0A8H4EQ95</accession>
<evidence type="ECO:0000313" key="2">
    <source>
        <dbReference type="EMBL" id="KAF0533009.1"/>
    </source>
</evidence>
<keyword evidence="3" id="KW-1185">Reference proteome</keyword>
<reference evidence="2 3" key="1">
    <citation type="journal article" date="2019" name="Environ. Microbiol.">
        <title>At the nexus of three kingdoms: the genome of the mycorrhizal fungus Gigaspora margarita provides insights into plant, endobacterial and fungal interactions.</title>
        <authorList>
            <person name="Venice F."/>
            <person name="Ghignone S."/>
            <person name="Salvioli di Fossalunga A."/>
            <person name="Amselem J."/>
            <person name="Novero M."/>
            <person name="Xianan X."/>
            <person name="Sedzielewska Toro K."/>
            <person name="Morin E."/>
            <person name="Lipzen A."/>
            <person name="Grigoriev I.V."/>
            <person name="Henrissat B."/>
            <person name="Martin F.M."/>
            <person name="Bonfante P."/>
        </authorList>
    </citation>
    <scope>NUCLEOTIDE SEQUENCE [LARGE SCALE GENOMIC DNA]</scope>
    <source>
        <strain evidence="2 3">BEG34</strain>
    </source>
</reference>
<evidence type="ECO:0000256" key="1">
    <source>
        <dbReference type="SAM" id="MobiDB-lite"/>
    </source>
</evidence>
<dbReference type="EMBL" id="WTPW01000224">
    <property type="protein sequence ID" value="KAF0533009.1"/>
    <property type="molecule type" value="Genomic_DNA"/>
</dbReference>
<name>A0A8H4EQ95_GIGMA</name>
<dbReference type="OrthoDB" id="2447749at2759"/>
<feature type="region of interest" description="Disordered" evidence="1">
    <location>
        <begin position="1"/>
        <end position="21"/>
    </location>
</feature>
<dbReference type="Proteomes" id="UP000439903">
    <property type="component" value="Unassembled WGS sequence"/>
</dbReference>
<gene>
    <name evidence="2" type="ORF">F8M41_010796</name>
</gene>
<comment type="caution">
    <text evidence="2">The sequence shown here is derived from an EMBL/GenBank/DDBJ whole genome shotgun (WGS) entry which is preliminary data.</text>
</comment>
<organism evidence="2 3">
    <name type="scientific">Gigaspora margarita</name>
    <dbReference type="NCBI Taxonomy" id="4874"/>
    <lineage>
        <taxon>Eukaryota</taxon>
        <taxon>Fungi</taxon>
        <taxon>Fungi incertae sedis</taxon>
        <taxon>Mucoromycota</taxon>
        <taxon>Glomeromycotina</taxon>
        <taxon>Glomeromycetes</taxon>
        <taxon>Diversisporales</taxon>
        <taxon>Gigasporaceae</taxon>
        <taxon>Gigaspora</taxon>
    </lineage>
</organism>
<evidence type="ECO:0000313" key="3">
    <source>
        <dbReference type="Proteomes" id="UP000439903"/>
    </source>
</evidence>
<protein>
    <submittedName>
        <fullName evidence="2">Uncharacterized protein</fullName>
    </submittedName>
</protein>
<dbReference type="AlphaFoldDB" id="A0A8H4EQ95"/>
<proteinExistence type="predicted"/>